<dbReference type="InterPro" id="IPR001537">
    <property type="entry name" value="SpoU_MeTrfase"/>
</dbReference>
<dbReference type="PANTHER" id="PTHR46429">
    <property type="entry name" value="23S RRNA (GUANOSINE-2'-O-)-METHYLTRANSFERASE RLMB"/>
    <property type="match status" value="1"/>
</dbReference>
<dbReference type="GO" id="GO:0005829">
    <property type="term" value="C:cytosol"/>
    <property type="evidence" value="ECO:0007669"/>
    <property type="project" value="TreeGrafter"/>
</dbReference>
<dbReference type="InterPro" id="IPR029064">
    <property type="entry name" value="Ribosomal_eL30-like_sf"/>
</dbReference>
<feature type="domain" description="RNA 2-O ribose methyltransferase substrate binding" evidence="3">
    <location>
        <begin position="21"/>
        <end position="98"/>
    </location>
</feature>
<protein>
    <submittedName>
        <fullName evidence="4">rRNA methylase, putative, group 3</fullName>
    </submittedName>
</protein>
<gene>
    <name evidence="4" type="ordered locus">UWK_02130</name>
</gene>
<dbReference type="InterPro" id="IPR029026">
    <property type="entry name" value="tRNA_m1G_MTases_N"/>
</dbReference>
<dbReference type="CDD" id="cd18103">
    <property type="entry name" value="SpoU-like_RlmB"/>
    <property type="match status" value="1"/>
</dbReference>
<accession>M1P5A4</accession>
<dbReference type="SMART" id="SM00967">
    <property type="entry name" value="SpoU_sub_bind"/>
    <property type="match status" value="1"/>
</dbReference>
<dbReference type="NCBIfam" id="TIGR00186">
    <property type="entry name" value="rRNA_methyl_3"/>
    <property type="match status" value="1"/>
</dbReference>
<dbReference type="RefSeq" id="WP_015404363.1">
    <property type="nucleotide sequence ID" value="NC_020304.1"/>
</dbReference>
<dbReference type="EMBL" id="CP003985">
    <property type="protein sequence ID" value="AGF78673.1"/>
    <property type="molecule type" value="Genomic_DNA"/>
</dbReference>
<evidence type="ECO:0000259" key="3">
    <source>
        <dbReference type="SMART" id="SM00967"/>
    </source>
</evidence>
<reference evidence="5" key="1">
    <citation type="journal article" date="2013" name="Stand. Genomic Sci.">
        <title>Complete genome sequence of Desulfocapsa sulfexigens, a marine deltaproteobacterium specialized in disproportionating inorganic sulfur compounds.</title>
        <authorList>
            <person name="Finster K.W."/>
            <person name="Kjeldsen K.U."/>
            <person name="Kube M."/>
            <person name="Reinhardt R."/>
            <person name="Mussmann M."/>
            <person name="Amann R."/>
            <person name="Schreiber L."/>
        </authorList>
    </citation>
    <scope>NUCLEOTIDE SEQUENCE [LARGE SCALE GENOMIC DNA]</scope>
    <source>
        <strain evidence="5">DSM 10523 / SB164P1</strain>
    </source>
</reference>
<dbReference type="OrthoDB" id="9785673at2"/>
<dbReference type="Gene3D" id="3.30.1330.30">
    <property type="match status" value="1"/>
</dbReference>
<proteinExistence type="predicted"/>
<dbReference type="Proteomes" id="UP000011721">
    <property type="component" value="Chromosome"/>
</dbReference>
<dbReference type="SUPFAM" id="SSF75217">
    <property type="entry name" value="alpha/beta knot"/>
    <property type="match status" value="1"/>
</dbReference>
<sequence>MKNNRNFQKGSERKIRLSEDLLWGIHPVIEALEQEIERVSEIFIVKDRKGGKREEIIEKARAAGIKINFMDSLRLVGEDAAQVRHQGVIAKMSQTALIPFEVLLDKFQNLVQQGANPRIIALDTLQDPHNIGAIIRSAHASGVDGIIATRERSAPIGGTAAKSAAGAMSHIDICQVTNLAQSLQALKDVGAWIFGAIKDTDAQSLYQSDLVLPACVVIGSEGTGIRPLVRKQCDVLLSIPMEGQLDSLNSSVAAGVIMFEMLRQRQAVLL</sequence>
<keyword evidence="5" id="KW-1185">Reference proteome</keyword>
<dbReference type="Pfam" id="PF00588">
    <property type="entry name" value="SpoU_methylase"/>
    <property type="match status" value="1"/>
</dbReference>
<dbReference type="PANTHER" id="PTHR46429:SF1">
    <property type="entry name" value="23S RRNA (GUANOSINE-2'-O-)-METHYLTRANSFERASE RLMB"/>
    <property type="match status" value="1"/>
</dbReference>
<evidence type="ECO:0000256" key="2">
    <source>
        <dbReference type="ARBA" id="ARBA00022679"/>
    </source>
</evidence>
<dbReference type="GO" id="GO:0003723">
    <property type="term" value="F:RNA binding"/>
    <property type="evidence" value="ECO:0007669"/>
    <property type="project" value="InterPro"/>
</dbReference>
<keyword evidence="2" id="KW-0808">Transferase</keyword>
<dbReference type="STRING" id="1167006.UWK_02130"/>
<dbReference type="eggNOG" id="COG0566">
    <property type="taxonomic scope" value="Bacteria"/>
</dbReference>
<dbReference type="InterPro" id="IPR013123">
    <property type="entry name" value="SpoU_subst-bd"/>
</dbReference>
<dbReference type="InterPro" id="IPR004441">
    <property type="entry name" value="rRNA_MeTrfase_TrmH"/>
</dbReference>
<evidence type="ECO:0000313" key="5">
    <source>
        <dbReference type="Proteomes" id="UP000011721"/>
    </source>
</evidence>
<organism evidence="4 5">
    <name type="scientific">Desulfocapsa sulfexigens (strain DSM 10523 / SB164P1)</name>
    <dbReference type="NCBI Taxonomy" id="1167006"/>
    <lineage>
        <taxon>Bacteria</taxon>
        <taxon>Pseudomonadati</taxon>
        <taxon>Thermodesulfobacteriota</taxon>
        <taxon>Desulfobulbia</taxon>
        <taxon>Desulfobulbales</taxon>
        <taxon>Desulfocapsaceae</taxon>
        <taxon>Desulfocapsa</taxon>
    </lineage>
</organism>
<evidence type="ECO:0000256" key="1">
    <source>
        <dbReference type="ARBA" id="ARBA00022603"/>
    </source>
</evidence>
<keyword evidence="1 4" id="KW-0489">Methyltransferase</keyword>
<dbReference type="SUPFAM" id="SSF55315">
    <property type="entry name" value="L30e-like"/>
    <property type="match status" value="1"/>
</dbReference>
<dbReference type="PATRIC" id="fig|1167006.5.peg.2318"/>
<dbReference type="GO" id="GO:0008173">
    <property type="term" value="F:RNA methyltransferase activity"/>
    <property type="evidence" value="ECO:0007669"/>
    <property type="project" value="InterPro"/>
</dbReference>
<dbReference type="AlphaFoldDB" id="M1P5A4"/>
<evidence type="ECO:0000313" key="4">
    <source>
        <dbReference type="EMBL" id="AGF78673.1"/>
    </source>
</evidence>
<dbReference type="InterPro" id="IPR029028">
    <property type="entry name" value="Alpha/beta_knot_MTases"/>
</dbReference>
<dbReference type="Pfam" id="PF08032">
    <property type="entry name" value="SpoU_sub_bind"/>
    <property type="match status" value="1"/>
</dbReference>
<dbReference type="Gene3D" id="3.40.1280.10">
    <property type="match status" value="1"/>
</dbReference>
<name>M1P5A4_DESSD</name>
<dbReference type="HOGENOM" id="CLU_021322_0_1_7"/>
<dbReference type="GO" id="GO:0032259">
    <property type="term" value="P:methylation"/>
    <property type="evidence" value="ECO:0007669"/>
    <property type="project" value="UniProtKB-KW"/>
</dbReference>
<dbReference type="GO" id="GO:0006396">
    <property type="term" value="P:RNA processing"/>
    <property type="evidence" value="ECO:0007669"/>
    <property type="project" value="InterPro"/>
</dbReference>
<dbReference type="KEGG" id="dsf:UWK_02130"/>